<dbReference type="Pfam" id="PF00930">
    <property type="entry name" value="DPPIV_N"/>
    <property type="match status" value="1"/>
</dbReference>
<keyword evidence="2" id="KW-1185">Reference proteome</keyword>
<proteinExistence type="predicted"/>
<dbReference type="PANTHER" id="PTHR11731">
    <property type="entry name" value="PROTEASE FAMILY S9B,C DIPEPTIDYL-PEPTIDASE IV-RELATED"/>
    <property type="match status" value="1"/>
</dbReference>
<organism evidence="2 3">
    <name type="scientific">Meloidogyne incognita</name>
    <name type="common">Southern root-knot nematode worm</name>
    <name type="synonym">Oxyuris incognita</name>
    <dbReference type="NCBI Taxonomy" id="6306"/>
    <lineage>
        <taxon>Eukaryota</taxon>
        <taxon>Metazoa</taxon>
        <taxon>Ecdysozoa</taxon>
        <taxon>Nematoda</taxon>
        <taxon>Chromadorea</taxon>
        <taxon>Rhabditida</taxon>
        <taxon>Tylenchina</taxon>
        <taxon>Tylenchomorpha</taxon>
        <taxon>Tylenchoidea</taxon>
        <taxon>Meloidogynidae</taxon>
        <taxon>Meloidogyninae</taxon>
        <taxon>Meloidogyne</taxon>
        <taxon>Meloidogyne incognita group</taxon>
    </lineage>
</organism>
<name>A0A914LVP5_MELIC</name>
<dbReference type="Proteomes" id="UP000887563">
    <property type="component" value="Unplaced"/>
</dbReference>
<dbReference type="SUPFAM" id="SSF82171">
    <property type="entry name" value="DPP6 N-terminal domain-like"/>
    <property type="match status" value="1"/>
</dbReference>
<dbReference type="InterPro" id="IPR050278">
    <property type="entry name" value="Serine_Prot_S9B/DPPIV"/>
</dbReference>
<accession>A0A914LVP5</accession>
<feature type="domain" description="Dipeptidylpeptidase IV N-terminal" evidence="1">
    <location>
        <begin position="163"/>
        <end position="281"/>
    </location>
</feature>
<dbReference type="GO" id="GO:0008239">
    <property type="term" value="F:dipeptidyl-peptidase activity"/>
    <property type="evidence" value="ECO:0007669"/>
    <property type="project" value="TreeGrafter"/>
</dbReference>
<protein>
    <submittedName>
        <fullName evidence="3">Dipeptidylpeptidase IV N-terminal domain-containing protein</fullName>
    </submittedName>
</protein>
<dbReference type="Gene3D" id="2.140.10.30">
    <property type="entry name" value="Dipeptidylpeptidase IV, N-terminal domain"/>
    <property type="match status" value="1"/>
</dbReference>
<dbReference type="AlphaFoldDB" id="A0A914LVP5"/>
<evidence type="ECO:0000313" key="2">
    <source>
        <dbReference type="Proteomes" id="UP000887563"/>
    </source>
</evidence>
<evidence type="ECO:0000313" key="3">
    <source>
        <dbReference type="WBParaSite" id="Minc3s00853g18113"/>
    </source>
</evidence>
<sequence length="327" mass="37250">MAPHLESNWEHYIQHVKFWRTEVKRSLGEMISNLEIVSSGNGKPTIFGLAAAPGDSSFNQILMHAEICLDDLPLNSDDLMEERPILELKPMFDFAAKIQFQPQTPSKDPSTDDQQQSKLPSELALHYERLRGQLSSGVVSYERHAENGAFLICTFTQLFVYKNNIRSQIAQWLPPQSFLMNASFCKITSDFVAFISGNQLFIDRNGIRVFKSDNSLPNTSNGVPSFITQEEFERYDGYWWSPTRVEILYERVDESQVGQIVPGGCGGESMRYPLAGTKNAISMPRICCLVNCEDEENCSFDDLGLDNNLNEFVPWMEYIVRMGWTRI</sequence>
<evidence type="ECO:0000259" key="1">
    <source>
        <dbReference type="Pfam" id="PF00930"/>
    </source>
</evidence>
<dbReference type="PANTHER" id="PTHR11731:SF193">
    <property type="entry name" value="DIPEPTIDYL PEPTIDASE 9"/>
    <property type="match status" value="1"/>
</dbReference>
<dbReference type="InterPro" id="IPR002469">
    <property type="entry name" value="Peptidase_S9B_N"/>
</dbReference>
<dbReference type="WBParaSite" id="Minc3s00853g18113">
    <property type="protein sequence ID" value="Minc3s00853g18113"/>
    <property type="gene ID" value="Minc3s00853g18113"/>
</dbReference>
<dbReference type="GO" id="GO:0006508">
    <property type="term" value="P:proteolysis"/>
    <property type="evidence" value="ECO:0007669"/>
    <property type="project" value="InterPro"/>
</dbReference>
<reference evidence="3" key="1">
    <citation type="submission" date="2022-11" db="UniProtKB">
        <authorList>
            <consortium name="WormBaseParasite"/>
        </authorList>
    </citation>
    <scope>IDENTIFICATION</scope>
</reference>